<dbReference type="InterPro" id="IPR006059">
    <property type="entry name" value="SBP"/>
</dbReference>
<dbReference type="InterPro" id="IPR050490">
    <property type="entry name" value="Bact_solute-bd_prot1"/>
</dbReference>
<dbReference type="SUPFAM" id="SSF53850">
    <property type="entry name" value="Periplasmic binding protein-like II"/>
    <property type="match status" value="1"/>
</dbReference>
<accession>A0ABY7IZN1</accession>
<dbReference type="PANTHER" id="PTHR43649:SF31">
    <property type="entry name" value="SN-GLYCEROL-3-PHOSPHATE-BINDING PERIPLASMIC PROTEIN UGPB"/>
    <property type="match status" value="1"/>
</dbReference>
<name>A0ABY7IZN1_STRNI</name>
<evidence type="ECO:0000256" key="5">
    <source>
        <dbReference type="SAM" id="MobiDB-lite"/>
    </source>
</evidence>
<feature type="compositionally biased region" description="Polar residues" evidence="5">
    <location>
        <begin position="1"/>
        <end position="17"/>
    </location>
</feature>
<comment type="similarity">
    <text evidence="2">Belongs to the bacterial solute-binding protein 1 family.</text>
</comment>
<dbReference type="Gene3D" id="3.40.190.10">
    <property type="entry name" value="Periplasmic binding protein-like II"/>
    <property type="match status" value="1"/>
</dbReference>
<evidence type="ECO:0000256" key="1">
    <source>
        <dbReference type="ARBA" id="ARBA00004196"/>
    </source>
</evidence>
<evidence type="ECO:0000256" key="3">
    <source>
        <dbReference type="ARBA" id="ARBA00022448"/>
    </source>
</evidence>
<evidence type="ECO:0000313" key="7">
    <source>
        <dbReference type="Proteomes" id="UP001210169"/>
    </source>
</evidence>
<keyword evidence="3" id="KW-0813">Transport</keyword>
<protein>
    <submittedName>
        <fullName evidence="6">Extracellular solute-binding protein</fullName>
    </submittedName>
</protein>
<evidence type="ECO:0000313" key="6">
    <source>
        <dbReference type="EMBL" id="WAU03768.1"/>
    </source>
</evidence>
<dbReference type="Pfam" id="PF01547">
    <property type="entry name" value="SBP_bac_1"/>
    <property type="match status" value="1"/>
</dbReference>
<feature type="region of interest" description="Disordered" evidence="5">
    <location>
        <begin position="1"/>
        <end position="22"/>
    </location>
</feature>
<comment type="subcellular location">
    <subcellularLocation>
        <location evidence="1">Cell envelope</location>
    </subcellularLocation>
</comment>
<gene>
    <name evidence="6" type="ORF">STRNI_001947</name>
</gene>
<evidence type="ECO:0000256" key="2">
    <source>
        <dbReference type="ARBA" id="ARBA00008520"/>
    </source>
</evidence>
<keyword evidence="4" id="KW-0732">Signal</keyword>
<keyword evidence="7" id="KW-1185">Reference proteome</keyword>
<organism evidence="6 7">
    <name type="scientific">Streptomyces nigrescens</name>
    <dbReference type="NCBI Taxonomy" id="1920"/>
    <lineage>
        <taxon>Bacteria</taxon>
        <taxon>Bacillati</taxon>
        <taxon>Actinomycetota</taxon>
        <taxon>Actinomycetes</taxon>
        <taxon>Kitasatosporales</taxon>
        <taxon>Streptomycetaceae</taxon>
        <taxon>Streptomyces</taxon>
    </lineage>
</organism>
<evidence type="ECO:0000256" key="4">
    <source>
        <dbReference type="ARBA" id="ARBA00022729"/>
    </source>
</evidence>
<sequence>MVLSACTPSGGSATPQSDPDRPLLVWSDSTRQPGFEQFKKAHPNVKMKIETYDTSALLTKIQLFNRTGKGHPDVIFSPLPTHAASLSSKLFDFAEPLDHLVPASVQQGFGSANDTCKIDGKLVCLKNDLAQSVLWYNKPLMDRWGYEIPTTWQEYADLGRRVAKDHPGTIIGSAGGQFVYYDFLYSSGCPLQTVTGPGAVHINTKDPKCTRVTKLLDPLIKSGAVSRHGPFDPEMIKLSKKGKVLMMPGASWYGDFLFKPAASFATPNGKIAAAPYPKWQGESKNYSGATGGGIYVVSKRSANKKGAAAVAQWMATANKYQANAPTYPAYGPAAKAWGAKHASDTFYATDPFPVLQKQANLINPAEKPTVYEVDAAITSTLVAKVRAGGKLADGMADLQTQLIQLAQSTGYTVN</sequence>
<proteinExistence type="inferred from homology"/>
<dbReference type="RefSeq" id="WP_381845854.1">
    <property type="nucleotide sequence ID" value="NZ_JBHSKQ010000024.1"/>
</dbReference>
<dbReference type="Proteomes" id="UP001210169">
    <property type="component" value="Chromosome"/>
</dbReference>
<dbReference type="PANTHER" id="PTHR43649">
    <property type="entry name" value="ARABINOSE-BINDING PROTEIN-RELATED"/>
    <property type="match status" value="1"/>
</dbReference>
<reference evidence="6 7" key="1">
    <citation type="submission" date="2022-12" db="EMBL/GenBank/DDBJ databases">
        <authorList>
            <person name="Ruckert C."/>
            <person name="Busche T."/>
            <person name="Kalinowski J."/>
            <person name="Wittmann C."/>
        </authorList>
    </citation>
    <scope>NUCLEOTIDE SEQUENCE [LARGE SCALE GENOMIC DNA]</scope>
    <source>
        <strain evidence="6 7">DSM 40276</strain>
    </source>
</reference>
<dbReference type="EMBL" id="CP114203">
    <property type="protein sequence ID" value="WAU03768.1"/>
    <property type="molecule type" value="Genomic_DNA"/>
</dbReference>